<dbReference type="PANTHER" id="PTHR22883:SF43">
    <property type="entry name" value="PALMITOYLTRANSFERASE APP"/>
    <property type="match status" value="1"/>
</dbReference>
<dbReference type="InterPro" id="IPR001594">
    <property type="entry name" value="Palmitoyltrfase_DHHC"/>
</dbReference>
<evidence type="ECO:0000256" key="1">
    <source>
        <dbReference type="ARBA" id="ARBA00004127"/>
    </source>
</evidence>
<keyword evidence="4 11" id="KW-0812">Transmembrane</keyword>
<evidence type="ECO:0000256" key="8">
    <source>
        <dbReference type="ARBA" id="ARBA00023288"/>
    </source>
</evidence>
<protein>
    <recommendedName>
        <fullName evidence="11">S-acyltransferase</fullName>
        <ecNumber evidence="11">2.3.1.225</ecNumber>
    </recommendedName>
    <alternativeName>
        <fullName evidence="11">Palmitoyltransferase</fullName>
    </alternativeName>
</protein>
<name>Q6I5K4_ORYSJ</name>
<dbReference type="AlphaFoldDB" id="Q6I5K4"/>
<proteinExistence type="inferred from homology"/>
<evidence type="ECO:0000313" key="15">
    <source>
        <dbReference type="EMBL" id="AAT58886.1"/>
    </source>
</evidence>
<evidence type="ECO:0000256" key="12">
    <source>
        <dbReference type="SAM" id="MobiDB-lite"/>
    </source>
</evidence>
<dbReference type="EMBL" id="AC119292">
    <property type="protein sequence ID" value="AAT58886.1"/>
    <property type="molecule type" value="Genomic_DNA"/>
</dbReference>
<evidence type="ECO:0000256" key="5">
    <source>
        <dbReference type="ARBA" id="ARBA00022989"/>
    </source>
</evidence>
<sequence>MGKGVHFTHTTLLTRITQPVGISHVGRPPSFHDKAFPKPTQVYHMPTRGVPDQQQFYPSCYSDFKFEGDRRYWHRVHEYRGATGWLQGDMAELAPTWRLRGCHAGRREVDDDPAANGRRVVAASGGANHGDTGKSEHTGRLFVMRGDEPTARIRQREFDGGESRRRQPAGREEGNADEVTRDRFPTVRASTRFRELDASVGLDGATPSEASDVWVLRSSSGDGGESTASDGNGATTERALHACSRHDRCGCLSRRRMVPAAAASTVAVFANRRSGCLSRRRRHQPAQLPPSPTAVAAASAVAVVTRHRRRRHRSHLRRQPTGQIWPRPPLATADMAMPPPPPPRHHSSRRRRQLAVPGSLPPRATNPAMRGPYPCIPALDLDAAVGFSSAPAPCPELRLAGAPTSLTASEGRESPAAAVLAAAWLCRRWLGRRRAGGGLRWLGLVHRATITVPGCLTIRGPLSDLETPVLDPVQGLRFLFGGRLIFGPDAKSLLVSVSLIVVPVLVFCVFVARHLRHQFSTYNAGYAIPAVAVLFMIYVLTLLFITSAQDPGIVPRASHPPEEEFAYGNPLNGGTPGRLQFPRVKEIMVNGMLVKVKYCDTCMIYRPPRCSHCSICNNCVERFDHHCPWVGQCIGQRNYRFFFLFVSSSTLLCIYVFAMSALYIKFLMEEGYPTVWKALKHSPASLVLMIYCFIALWFVGGLTGFHSYLICTNQTTYENFRYRSDNRPNVYDQGCLNNCLGVFCSKTKPSKHKFRAYVQEEVRAPVVNFGRQMEEEPAGGPRAKVEDDLEIGSDLLQISQRRNYGDVDLEMGSQDCSEMEGIPNAKLAIGSESQIPAIGSEVRVRHSSWDRRSGNWDMSLDVIGRSASDVIRRSASGHEAAPPFQTETH</sequence>
<dbReference type="PROSITE" id="PS50216">
    <property type="entry name" value="DHHC"/>
    <property type="match status" value="1"/>
</dbReference>
<feature type="compositionally biased region" description="Basic residues" evidence="12">
    <location>
        <begin position="343"/>
        <end position="353"/>
    </location>
</feature>
<evidence type="ECO:0000256" key="10">
    <source>
        <dbReference type="ARBA" id="ARBA00048048"/>
    </source>
</evidence>
<evidence type="ECO:0000256" key="7">
    <source>
        <dbReference type="ARBA" id="ARBA00023139"/>
    </source>
</evidence>
<evidence type="ECO:0000256" key="2">
    <source>
        <dbReference type="ARBA" id="ARBA00008574"/>
    </source>
</evidence>
<comment type="subcellular location">
    <subcellularLocation>
        <location evidence="1">Endomembrane system</location>
        <topology evidence="1">Multi-pass membrane protein</topology>
    </subcellularLocation>
</comment>
<dbReference type="InterPro" id="IPR007649">
    <property type="entry name" value="DUF591"/>
</dbReference>
<evidence type="ECO:0000256" key="3">
    <source>
        <dbReference type="ARBA" id="ARBA00022679"/>
    </source>
</evidence>
<feature type="region of interest" description="Disordered" evidence="12">
    <location>
        <begin position="147"/>
        <end position="184"/>
    </location>
</feature>
<gene>
    <name evidence="15" type="primary">OSJNBb0088F07.15</name>
</gene>
<evidence type="ECO:0000259" key="14">
    <source>
        <dbReference type="Pfam" id="PF04569"/>
    </source>
</evidence>
<evidence type="ECO:0000256" key="9">
    <source>
        <dbReference type="ARBA" id="ARBA00023315"/>
    </source>
</evidence>
<dbReference type="Proteomes" id="UP000000763">
    <property type="component" value="Chromosome 5"/>
</dbReference>
<feature type="transmembrane region" description="Helical" evidence="11">
    <location>
        <begin position="684"/>
        <end position="711"/>
    </location>
</feature>
<dbReference type="Pfam" id="PF01529">
    <property type="entry name" value="DHHC"/>
    <property type="match status" value="1"/>
</dbReference>
<accession>Q6I5K4</accession>
<comment type="domain">
    <text evidence="11">The DHHC domain is required for palmitoyltransferase activity.</text>
</comment>
<comment type="similarity">
    <text evidence="2 11">Belongs to the DHHC palmitoyltransferase family.</text>
</comment>
<reference evidence="16" key="2">
    <citation type="journal article" date="2008" name="Nucleic Acids Res.">
        <title>The rice annotation project database (RAP-DB): 2008 update.</title>
        <authorList>
            <consortium name="The rice annotation project (RAP)"/>
        </authorList>
    </citation>
    <scope>GENOME REANNOTATION</scope>
    <source>
        <strain evidence="16">cv. Nipponbare</strain>
    </source>
</reference>
<dbReference type="Pfam" id="PF04569">
    <property type="entry name" value="DUF591"/>
    <property type="match status" value="1"/>
</dbReference>
<keyword evidence="5 11" id="KW-1133">Transmembrane helix</keyword>
<dbReference type="GO" id="GO:0012505">
    <property type="term" value="C:endomembrane system"/>
    <property type="evidence" value="ECO:0007669"/>
    <property type="project" value="UniProtKB-SubCell"/>
</dbReference>
<feature type="domain" description="Palmitoyltransferase DHHC" evidence="13">
    <location>
        <begin position="597"/>
        <end position="721"/>
    </location>
</feature>
<evidence type="ECO:0000256" key="11">
    <source>
        <dbReference type="RuleBase" id="RU079119"/>
    </source>
</evidence>
<keyword evidence="8" id="KW-0449">Lipoprotein</keyword>
<keyword evidence="9 11" id="KW-0012">Acyltransferase</keyword>
<dbReference type="GO" id="GO:0019706">
    <property type="term" value="F:protein-cysteine S-palmitoyltransferase activity"/>
    <property type="evidence" value="ECO:0007669"/>
    <property type="project" value="UniProtKB-EC"/>
</dbReference>
<evidence type="ECO:0000256" key="4">
    <source>
        <dbReference type="ARBA" id="ARBA00022692"/>
    </source>
</evidence>
<dbReference type="EC" id="2.3.1.225" evidence="11"/>
<organism evidence="15 16">
    <name type="scientific">Oryza sativa subsp. japonica</name>
    <name type="common">Rice</name>
    <dbReference type="NCBI Taxonomy" id="39947"/>
    <lineage>
        <taxon>Eukaryota</taxon>
        <taxon>Viridiplantae</taxon>
        <taxon>Streptophyta</taxon>
        <taxon>Embryophyta</taxon>
        <taxon>Tracheophyta</taxon>
        <taxon>Spermatophyta</taxon>
        <taxon>Magnoliopsida</taxon>
        <taxon>Liliopsida</taxon>
        <taxon>Poales</taxon>
        <taxon>Poaceae</taxon>
        <taxon>BOP clade</taxon>
        <taxon>Oryzoideae</taxon>
        <taxon>Oryzeae</taxon>
        <taxon>Oryzinae</taxon>
        <taxon>Oryza</taxon>
        <taxon>Oryza sativa</taxon>
    </lineage>
</organism>
<feature type="compositionally biased region" description="Basic residues" evidence="12">
    <location>
        <begin position="305"/>
        <end position="318"/>
    </location>
</feature>
<feature type="region of interest" description="Disordered" evidence="12">
    <location>
        <begin position="305"/>
        <end position="368"/>
    </location>
</feature>
<feature type="domain" description="DUF591" evidence="14">
    <location>
        <begin position="145"/>
        <end position="190"/>
    </location>
</feature>
<feature type="transmembrane region" description="Helical" evidence="11">
    <location>
        <begin position="524"/>
        <end position="546"/>
    </location>
</feature>
<dbReference type="InterPro" id="IPR039859">
    <property type="entry name" value="PFA4/ZDH16/20/ERF2-like"/>
</dbReference>
<feature type="transmembrane region" description="Helical" evidence="11">
    <location>
        <begin position="641"/>
        <end position="664"/>
    </location>
</feature>
<evidence type="ECO:0000256" key="6">
    <source>
        <dbReference type="ARBA" id="ARBA00023136"/>
    </source>
</evidence>
<evidence type="ECO:0000259" key="13">
    <source>
        <dbReference type="Pfam" id="PF01529"/>
    </source>
</evidence>
<keyword evidence="3 11" id="KW-0808">Transferase</keyword>
<dbReference type="PANTHER" id="PTHR22883">
    <property type="entry name" value="ZINC FINGER DHHC DOMAIN CONTAINING PROTEIN"/>
    <property type="match status" value="1"/>
</dbReference>
<comment type="catalytic activity">
    <reaction evidence="10 11">
        <text>L-cysteinyl-[protein] + hexadecanoyl-CoA = S-hexadecanoyl-L-cysteinyl-[protein] + CoA</text>
        <dbReference type="Rhea" id="RHEA:36683"/>
        <dbReference type="Rhea" id="RHEA-COMP:10131"/>
        <dbReference type="Rhea" id="RHEA-COMP:11032"/>
        <dbReference type="ChEBI" id="CHEBI:29950"/>
        <dbReference type="ChEBI" id="CHEBI:57287"/>
        <dbReference type="ChEBI" id="CHEBI:57379"/>
        <dbReference type="ChEBI" id="CHEBI:74151"/>
        <dbReference type="EC" id="2.3.1.225"/>
    </reaction>
</comment>
<feature type="transmembrane region" description="Helical" evidence="11">
    <location>
        <begin position="493"/>
        <end position="512"/>
    </location>
</feature>
<keyword evidence="7" id="KW-0564">Palmitate</keyword>
<reference evidence="16" key="1">
    <citation type="journal article" date="2005" name="Nature">
        <title>The map-based sequence of the rice genome.</title>
        <authorList>
            <consortium name="International rice genome sequencing project (IRGSP)"/>
            <person name="Matsumoto T."/>
            <person name="Wu J."/>
            <person name="Kanamori H."/>
            <person name="Katayose Y."/>
            <person name="Fujisawa M."/>
            <person name="Namiki N."/>
            <person name="Mizuno H."/>
            <person name="Yamamoto K."/>
            <person name="Antonio B.A."/>
            <person name="Baba T."/>
            <person name="Sakata K."/>
            <person name="Nagamura Y."/>
            <person name="Aoki H."/>
            <person name="Arikawa K."/>
            <person name="Arita K."/>
            <person name="Bito T."/>
            <person name="Chiden Y."/>
            <person name="Fujitsuka N."/>
            <person name="Fukunaka R."/>
            <person name="Hamada M."/>
            <person name="Harada C."/>
            <person name="Hayashi A."/>
            <person name="Hijishita S."/>
            <person name="Honda M."/>
            <person name="Hosokawa S."/>
            <person name="Ichikawa Y."/>
            <person name="Idonuma A."/>
            <person name="Iijima M."/>
            <person name="Ikeda M."/>
            <person name="Ikeno M."/>
            <person name="Ito K."/>
            <person name="Ito S."/>
            <person name="Ito T."/>
            <person name="Ito Y."/>
            <person name="Ito Y."/>
            <person name="Iwabuchi A."/>
            <person name="Kamiya K."/>
            <person name="Karasawa W."/>
            <person name="Kurita K."/>
            <person name="Katagiri S."/>
            <person name="Kikuta A."/>
            <person name="Kobayashi H."/>
            <person name="Kobayashi N."/>
            <person name="Machita K."/>
            <person name="Maehara T."/>
            <person name="Masukawa M."/>
            <person name="Mizubayashi T."/>
            <person name="Mukai Y."/>
            <person name="Nagasaki H."/>
            <person name="Nagata Y."/>
            <person name="Naito S."/>
            <person name="Nakashima M."/>
            <person name="Nakama Y."/>
            <person name="Nakamichi Y."/>
            <person name="Nakamura M."/>
            <person name="Meguro A."/>
            <person name="Negishi M."/>
            <person name="Ohta I."/>
            <person name="Ohta T."/>
            <person name="Okamoto M."/>
            <person name="Ono N."/>
            <person name="Saji S."/>
            <person name="Sakaguchi M."/>
            <person name="Sakai K."/>
            <person name="Shibata M."/>
            <person name="Shimokawa T."/>
            <person name="Song J."/>
            <person name="Takazaki Y."/>
            <person name="Terasawa K."/>
            <person name="Tsugane M."/>
            <person name="Tsuji K."/>
            <person name="Ueda S."/>
            <person name="Waki K."/>
            <person name="Yamagata H."/>
            <person name="Yamamoto M."/>
            <person name="Yamamoto S."/>
            <person name="Yamane H."/>
            <person name="Yoshiki S."/>
            <person name="Yoshihara R."/>
            <person name="Yukawa K."/>
            <person name="Zhong H."/>
            <person name="Yano M."/>
            <person name="Yuan Q."/>
            <person name="Ouyang S."/>
            <person name="Liu J."/>
            <person name="Jones K.M."/>
            <person name="Gansberger K."/>
            <person name="Moffat K."/>
            <person name="Hill J."/>
            <person name="Bera J."/>
            <person name="Fadrosh D."/>
            <person name="Jin S."/>
            <person name="Johri S."/>
            <person name="Kim M."/>
            <person name="Overton L."/>
            <person name="Reardon M."/>
            <person name="Tsitrin T."/>
            <person name="Vuong H."/>
            <person name="Weaver B."/>
            <person name="Ciecko A."/>
            <person name="Tallon L."/>
            <person name="Jackson J."/>
            <person name="Pai G."/>
            <person name="Aken S.V."/>
            <person name="Utterback T."/>
            <person name="Reidmuller S."/>
            <person name="Feldblyum T."/>
            <person name="Hsiao J."/>
            <person name="Zismann V."/>
            <person name="Iobst S."/>
            <person name="de Vazeille A.R."/>
            <person name="Buell C.R."/>
            <person name="Ying K."/>
            <person name="Li Y."/>
            <person name="Lu T."/>
            <person name="Huang Y."/>
            <person name="Zhao Q."/>
            <person name="Feng Q."/>
            <person name="Zhang L."/>
            <person name="Zhu J."/>
            <person name="Weng Q."/>
            <person name="Mu J."/>
            <person name="Lu Y."/>
            <person name="Fan D."/>
            <person name="Liu Y."/>
            <person name="Guan J."/>
            <person name="Zhang Y."/>
            <person name="Yu S."/>
            <person name="Liu X."/>
            <person name="Zhang Y."/>
            <person name="Hong G."/>
            <person name="Han B."/>
            <person name="Choisne N."/>
            <person name="Demange N."/>
            <person name="Orjeda G."/>
            <person name="Samain S."/>
            <person name="Cattolico L."/>
            <person name="Pelletier E."/>
            <person name="Couloux A."/>
            <person name="Segurens B."/>
            <person name="Wincker P."/>
            <person name="D'Hont A."/>
            <person name="Scarpelli C."/>
            <person name="Weissenbach J."/>
            <person name="Salanoubat M."/>
            <person name="Quetier F."/>
            <person name="Yu Y."/>
            <person name="Kim H.R."/>
            <person name="Rambo T."/>
            <person name="Currie J."/>
            <person name="Collura K."/>
            <person name="Luo M."/>
            <person name="Yang T."/>
            <person name="Ammiraju J.S.S."/>
            <person name="Engler F."/>
            <person name="Soderlund C."/>
            <person name="Wing R.A."/>
            <person name="Palmer L.E."/>
            <person name="de la Bastide M."/>
            <person name="Spiegel L."/>
            <person name="Nascimento L."/>
            <person name="Zutavern T."/>
            <person name="O'Shaughnessy A."/>
            <person name="Dike S."/>
            <person name="Dedhia N."/>
            <person name="Preston R."/>
            <person name="Balija V."/>
            <person name="McCombie W.R."/>
            <person name="Chow T."/>
            <person name="Chen H."/>
            <person name="Chung M."/>
            <person name="Chen C."/>
            <person name="Shaw J."/>
            <person name="Wu H."/>
            <person name="Hsiao K."/>
            <person name="Chao Y."/>
            <person name="Chu M."/>
            <person name="Cheng C."/>
            <person name="Hour A."/>
            <person name="Lee P."/>
            <person name="Lin S."/>
            <person name="Lin Y."/>
            <person name="Liou J."/>
            <person name="Liu S."/>
            <person name="Hsing Y."/>
            <person name="Raghuvanshi S."/>
            <person name="Mohanty A."/>
            <person name="Bharti A.K."/>
            <person name="Gaur A."/>
            <person name="Gupta V."/>
            <person name="Kumar D."/>
            <person name="Ravi V."/>
            <person name="Vij S."/>
            <person name="Kapur A."/>
            <person name="Khurana P."/>
            <person name="Khurana P."/>
            <person name="Khurana J.P."/>
            <person name="Tyagi A.K."/>
            <person name="Gaikwad K."/>
            <person name="Singh A."/>
            <person name="Dalal V."/>
            <person name="Srivastava S."/>
            <person name="Dixit A."/>
            <person name="Pal A.K."/>
            <person name="Ghazi I.A."/>
            <person name="Yadav M."/>
            <person name="Pandit A."/>
            <person name="Bhargava A."/>
            <person name="Sureshbabu K."/>
            <person name="Batra K."/>
            <person name="Sharma T.R."/>
            <person name="Mohapatra T."/>
            <person name="Singh N.K."/>
            <person name="Messing J."/>
            <person name="Nelson A.B."/>
            <person name="Fuks G."/>
            <person name="Kavchok S."/>
            <person name="Keizer G."/>
            <person name="Linton E."/>
            <person name="Llaca V."/>
            <person name="Song R."/>
            <person name="Tanyolac B."/>
            <person name="Young S."/>
            <person name="Ho-Il K."/>
            <person name="Hahn J.H."/>
            <person name="Sangsakoo G."/>
            <person name="Vanavichit A."/>
            <person name="de Mattos Luiz.A.T."/>
            <person name="Zimmer P.D."/>
            <person name="Malone G."/>
            <person name="Dellagostin O."/>
            <person name="de Oliveira A.C."/>
            <person name="Bevan M."/>
            <person name="Bancroft I."/>
            <person name="Minx P."/>
            <person name="Cordum H."/>
            <person name="Wilson R."/>
            <person name="Cheng Z."/>
            <person name="Jin W."/>
            <person name="Jiang J."/>
            <person name="Leong S.A."/>
            <person name="Iwama H."/>
            <person name="Gojobori T."/>
            <person name="Itoh T."/>
            <person name="Niimura Y."/>
            <person name="Fujii Y."/>
            <person name="Habara T."/>
            <person name="Sakai H."/>
            <person name="Sato Y."/>
            <person name="Wilson G."/>
            <person name="Kumar K."/>
            <person name="McCouch S."/>
            <person name="Juretic N."/>
            <person name="Hoen D."/>
            <person name="Wright S."/>
            <person name="Bruskiewich R."/>
            <person name="Bureau T."/>
            <person name="Miyao A."/>
            <person name="Hirochika H."/>
            <person name="Nishikawa T."/>
            <person name="Kadowaki K."/>
            <person name="Sugiura M."/>
            <person name="Burr B."/>
            <person name="Sasaki T."/>
        </authorList>
    </citation>
    <scope>NUCLEOTIDE SEQUENCE [LARGE SCALE GENOMIC DNA]</scope>
    <source>
        <strain evidence="16">cv. Nipponbare</strain>
    </source>
</reference>
<evidence type="ECO:0000313" key="16">
    <source>
        <dbReference type="Proteomes" id="UP000000763"/>
    </source>
</evidence>
<keyword evidence="6 11" id="KW-0472">Membrane</keyword>